<keyword evidence="2" id="KW-1185">Reference proteome</keyword>
<dbReference type="Proteomes" id="UP000603227">
    <property type="component" value="Unassembled WGS sequence"/>
</dbReference>
<comment type="caution">
    <text evidence="1">The sequence shown here is derived from an EMBL/GenBank/DDBJ whole genome shotgun (WGS) entry which is preliminary data.</text>
</comment>
<dbReference type="EMBL" id="BNAT01000002">
    <property type="protein sequence ID" value="GHH83031.1"/>
    <property type="molecule type" value="Genomic_DNA"/>
</dbReference>
<reference evidence="1" key="1">
    <citation type="journal article" date="2014" name="Int. J. Syst. Evol. Microbiol.">
        <title>Complete genome sequence of Corynebacterium casei LMG S-19264T (=DSM 44701T), isolated from a smear-ripened cheese.</title>
        <authorList>
            <consortium name="US DOE Joint Genome Institute (JGI-PGF)"/>
            <person name="Walter F."/>
            <person name="Albersmeier A."/>
            <person name="Kalinowski J."/>
            <person name="Ruckert C."/>
        </authorList>
    </citation>
    <scope>NUCLEOTIDE SEQUENCE</scope>
    <source>
        <strain evidence="1">CGMCC 4.7403</strain>
    </source>
</reference>
<dbReference type="RefSeq" id="WP_373313268.1">
    <property type="nucleotide sequence ID" value="NZ_BNAT01000002.1"/>
</dbReference>
<name>A0A919GEL9_9ACTN</name>
<evidence type="ECO:0000313" key="1">
    <source>
        <dbReference type="EMBL" id="GHH83031.1"/>
    </source>
</evidence>
<reference evidence="1" key="2">
    <citation type="submission" date="2020-09" db="EMBL/GenBank/DDBJ databases">
        <authorList>
            <person name="Sun Q."/>
            <person name="Zhou Y."/>
        </authorList>
    </citation>
    <scope>NUCLEOTIDE SEQUENCE</scope>
    <source>
        <strain evidence="1">CGMCC 4.7403</strain>
    </source>
</reference>
<proteinExistence type="predicted"/>
<gene>
    <name evidence="1" type="ORF">GCM10017771_08820</name>
</gene>
<protein>
    <submittedName>
        <fullName evidence="1">Uncharacterized protein</fullName>
    </submittedName>
</protein>
<sequence>MAAAKRCSGQGFGVVVYTAACTAPRRGFSTDYDSRPAAERAHPPPALRARRLYHFGKDRKWHGRVTVDVRDDGKPDRRHIERKTRAEVTKAVRAMERARDAKKLRKLGRSWTVQPA</sequence>
<accession>A0A919GEL9</accession>
<dbReference type="AlphaFoldDB" id="A0A919GEL9"/>
<dbReference type="Pfam" id="PF05122">
    <property type="entry name" value="SpdB"/>
    <property type="match status" value="1"/>
</dbReference>
<evidence type="ECO:0000313" key="2">
    <source>
        <dbReference type="Proteomes" id="UP000603227"/>
    </source>
</evidence>
<dbReference type="InterPro" id="IPR007806">
    <property type="entry name" value="SpdB"/>
</dbReference>
<organism evidence="1 2">
    <name type="scientific">Streptomyces capitiformicae</name>
    <dbReference type="NCBI Taxonomy" id="2014920"/>
    <lineage>
        <taxon>Bacteria</taxon>
        <taxon>Bacillati</taxon>
        <taxon>Actinomycetota</taxon>
        <taxon>Actinomycetes</taxon>
        <taxon>Kitasatosporales</taxon>
        <taxon>Streptomycetaceae</taxon>
        <taxon>Streptomyces</taxon>
    </lineage>
</organism>